<feature type="transmembrane region" description="Helical" evidence="5">
    <location>
        <begin position="286"/>
        <end position="309"/>
    </location>
</feature>
<evidence type="ECO:0000256" key="6">
    <source>
        <dbReference type="SAM" id="SignalP"/>
    </source>
</evidence>
<dbReference type="InterPro" id="IPR038050">
    <property type="entry name" value="Neuro_actylchol_rec"/>
</dbReference>
<evidence type="ECO:0000259" key="7">
    <source>
        <dbReference type="Pfam" id="PF02931"/>
    </source>
</evidence>
<comment type="caution">
    <text evidence="9">The sequence shown here is derived from an EMBL/GenBank/DDBJ whole genome shotgun (WGS) entry which is preliminary data.</text>
</comment>
<dbReference type="GO" id="GO:0016020">
    <property type="term" value="C:membrane"/>
    <property type="evidence" value="ECO:0007669"/>
    <property type="project" value="UniProtKB-SubCell"/>
</dbReference>
<keyword evidence="3 5" id="KW-1133">Transmembrane helix</keyword>
<feature type="transmembrane region" description="Helical" evidence="5">
    <location>
        <begin position="226"/>
        <end position="249"/>
    </location>
</feature>
<reference evidence="9" key="1">
    <citation type="submission" date="2019-08" db="EMBL/GenBank/DDBJ databases">
        <title>The improved chromosome-level genome for the pearl oyster Pinctada fucata martensii using PacBio sequencing and Hi-C.</title>
        <authorList>
            <person name="Zheng Z."/>
        </authorList>
    </citation>
    <scope>NUCLEOTIDE SEQUENCE</scope>
    <source>
        <strain evidence="9">ZZ-2019</strain>
        <tissue evidence="9">Adductor muscle</tissue>
    </source>
</reference>
<feature type="transmembrane region" description="Helical" evidence="5">
    <location>
        <begin position="374"/>
        <end position="392"/>
    </location>
</feature>
<feature type="signal peptide" evidence="6">
    <location>
        <begin position="1"/>
        <end position="21"/>
    </location>
</feature>
<dbReference type="Gene3D" id="1.20.58.390">
    <property type="entry name" value="Neurotransmitter-gated ion-channel transmembrane domain"/>
    <property type="match status" value="1"/>
</dbReference>
<dbReference type="SUPFAM" id="SSF63712">
    <property type="entry name" value="Nicotinic receptor ligand binding domain-like"/>
    <property type="match status" value="1"/>
</dbReference>
<evidence type="ECO:0000259" key="8">
    <source>
        <dbReference type="Pfam" id="PF02932"/>
    </source>
</evidence>
<dbReference type="InterPro" id="IPR006029">
    <property type="entry name" value="Neurotrans-gated_channel_TM"/>
</dbReference>
<dbReference type="CDD" id="cd18989">
    <property type="entry name" value="LGIC_ECD_cation"/>
    <property type="match status" value="1"/>
</dbReference>
<evidence type="ECO:0000313" key="10">
    <source>
        <dbReference type="Proteomes" id="UP001186944"/>
    </source>
</evidence>
<dbReference type="InterPro" id="IPR006202">
    <property type="entry name" value="Neur_chan_lig-bd"/>
</dbReference>
<dbReference type="InterPro" id="IPR036719">
    <property type="entry name" value="Neuro-gated_channel_TM_sf"/>
</dbReference>
<accession>A0AA88XE44</accession>
<dbReference type="AlphaFoldDB" id="A0AA88XE44"/>
<dbReference type="Proteomes" id="UP001186944">
    <property type="component" value="Unassembled WGS sequence"/>
</dbReference>
<organism evidence="9 10">
    <name type="scientific">Pinctada imbricata</name>
    <name type="common">Atlantic pearl-oyster</name>
    <name type="synonym">Pinctada martensii</name>
    <dbReference type="NCBI Taxonomy" id="66713"/>
    <lineage>
        <taxon>Eukaryota</taxon>
        <taxon>Metazoa</taxon>
        <taxon>Spiralia</taxon>
        <taxon>Lophotrochozoa</taxon>
        <taxon>Mollusca</taxon>
        <taxon>Bivalvia</taxon>
        <taxon>Autobranchia</taxon>
        <taxon>Pteriomorphia</taxon>
        <taxon>Pterioida</taxon>
        <taxon>Pterioidea</taxon>
        <taxon>Pteriidae</taxon>
        <taxon>Pinctada</taxon>
    </lineage>
</organism>
<dbReference type="Gene3D" id="2.70.170.10">
    <property type="entry name" value="Neurotransmitter-gated ion-channel ligand-binding domain"/>
    <property type="match status" value="1"/>
</dbReference>
<proteinExistence type="predicted"/>
<comment type="subcellular location">
    <subcellularLocation>
        <location evidence="1">Membrane</location>
        <topology evidence="1">Multi-pass membrane protein</topology>
    </subcellularLocation>
</comment>
<name>A0AA88XE44_PINIB</name>
<dbReference type="GO" id="GO:0004888">
    <property type="term" value="F:transmembrane signaling receptor activity"/>
    <property type="evidence" value="ECO:0007669"/>
    <property type="project" value="InterPro"/>
</dbReference>
<dbReference type="InterPro" id="IPR006201">
    <property type="entry name" value="Neur_channel"/>
</dbReference>
<evidence type="ECO:0000256" key="2">
    <source>
        <dbReference type="ARBA" id="ARBA00022692"/>
    </source>
</evidence>
<evidence type="ECO:0000256" key="5">
    <source>
        <dbReference type="SAM" id="Phobius"/>
    </source>
</evidence>
<keyword evidence="6" id="KW-0732">Signal</keyword>
<gene>
    <name evidence="9" type="ORF">FSP39_018262</name>
</gene>
<dbReference type="EMBL" id="VSWD01000014">
    <property type="protein sequence ID" value="KAK3083276.1"/>
    <property type="molecule type" value="Genomic_DNA"/>
</dbReference>
<feature type="transmembrane region" description="Helical" evidence="5">
    <location>
        <begin position="256"/>
        <end position="274"/>
    </location>
</feature>
<keyword evidence="4 5" id="KW-0472">Membrane</keyword>
<protein>
    <submittedName>
        <fullName evidence="9">Uncharacterized protein</fullName>
    </submittedName>
</protein>
<keyword evidence="10" id="KW-1185">Reference proteome</keyword>
<evidence type="ECO:0000256" key="1">
    <source>
        <dbReference type="ARBA" id="ARBA00004141"/>
    </source>
</evidence>
<dbReference type="Pfam" id="PF02932">
    <property type="entry name" value="Neur_chan_memb"/>
    <property type="match status" value="1"/>
</dbReference>
<dbReference type="GO" id="GO:0005230">
    <property type="term" value="F:extracellular ligand-gated monoatomic ion channel activity"/>
    <property type="evidence" value="ECO:0007669"/>
    <property type="project" value="InterPro"/>
</dbReference>
<feature type="domain" description="Neurotransmitter-gated ion-channel ligand-binding" evidence="7">
    <location>
        <begin position="28"/>
        <end position="200"/>
    </location>
</feature>
<evidence type="ECO:0000256" key="4">
    <source>
        <dbReference type="ARBA" id="ARBA00023136"/>
    </source>
</evidence>
<sequence length="397" mass="44923">MIPRICVISVFIFCCPCVVTGTTTTADQKILDKISKNHNSLVGPYAWNRSYVNMPIIFIPRGVVKFDEVAGQISVALAVDVRWVDKSLAWDVSKDGNVTLIVPESEIWTPLIALANPVERALLFPEEEFNVRVYPSGLAVLIKGGAVSTTCKPFVKYYPFDVHTCSVKMFPMGHTMREVRLVPQLKIDVFNNFGQWNLFNASVQSEILDVFSLASFDFCIKRRPEFSMFSLCIPIIMLGVLNSCVFLIPPESGERISYAITVLLSYSVFMTIISDKMPSNSDPVPVLIYVLMMMMAESGIIVILTIYGLRLHFRTDHRPIPRLLRLTMKLFRRVSASANTDEYRNDENVDEQSEESDVFCDMSWRRIAEIYDKVFLGISFVVLSGTVIYYVIAVNSH</sequence>
<keyword evidence="2 5" id="KW-0812">Transmembrane</keyword>
<evidence type="ECO:0000256" key="3">
    <source>
        <dbReference type="ARBA" id="ARBA00022989"/>
    </source>
</evidence>
<dbReference type="InterPro" id="IPR036734">
    <property type="entry name" value="Neur_chan_lig-bd_sf"/>
</dbReference>
<evidence type="ECO:0000313" key="9">
    <source>
        <dbReference type="EMBL" id="KAK3083276.1"/>
    </source>
</evidence>
<feature type="chain" id="PRO_5041678846" evidence="6">
    <location>
        <begin position="22"/>
        <end position="397"/>
    </location>
</feature>
<dbReference type="SUPFAM" id="SSF90112">
    <property type="entry name" value="Neurotransmitter-gated ion-channel transmembrane pore"/>
    <property type="match status" value="1"/>
</dbReference>
<dbReference type="Pfam" id="PF02931">
    <property type="entry name" value="Neur_chan_LBD"/>
    <property type="match status" value="1"/>
</dbReference>
<feature type="domain" description="Neurotransmitter-gated ion-channel transmembrane" evidence="8">
    <location>
        <begin position="232"/>
        <end position="339"/>
    </location>
</feature>
<dbReference type="PANTHER" id="PTHR18945">
    <property type="entry name" value="NEUROTRANSMITTER GATED ION CHANNEL"/>
    <property type="match status" value="1"/>
</dbReference>
<dbReference type="CDD" id="cd19051">
    <property type="entry name" value="LGIC_TM_cation"/>
    <property type="match status" value="1"/>
</dbReference>